<keyword evidence="3" id="KW-1185">Reference proteome</keyword>
<evidence type="ECO:0008006" key="4">
    <source>
        <dbReference type="Google" id="ProtNLM"/>
    </source>
</evidence>
<organism evidence="2 3">
    <name type="scientific">Symbiodinium natans</name>
    <dbReference type="NCBI Taxonomy" id="878477"/>
    <lineage>
        <taxon>Eukaryota</taxon>
        <taxon>Sar</taxon>
        <taxon>Alveolata</taxon>
        <taxon>Dinophyceae</taxon>
        <taxon>Suessiales</taxon>
        <taxon>Symbiodiniaceae</taxon>
        <taxon>Symbiodinium</taxon>
    </lineage>
</organism>
<sequence length="488" mass="54622">MARTKIHLVSVAREALASGVSATAENFRLCVPKFSKWLKSSEGKRFEARGKGYDDGVYLTSALLRKFLPRGYTHFCFSKDGEEVNVVLRGFFKFTGLTVADEDEESNVTAEAHSFLFHGYNMEDAQRFCVTTKSNGENGKYTFRKIFGDWYAFAGSKNTGNTWKLGADVSSLYPIPDLDPIAGVGPRIISYVDRTVSEMPDAARESFLEMVNQSQVTVMVEQNEERHEHIFPIQKSWVDHVAILTSEGFPWSQHEAFEVFDRYGLRRVALEICTDMSKLSSSMDDIRNSTDTEGAVLYLERLDGVAVGLIKVKSDHYVIARRTREILRGLVKASEGRKPLELELEKTKGKLREGMKTLTHVAGCAEHHQEWSKRAEDFASSWVGTFQASDDVTRRALVTEFHMKFGSLYHRFLASQKVLPLSDFSLEVARAAAPRRGGPLPSEEDPDSPQHGPSDGESAGEGKGQGKGKGKGKGKSKGKSWWRRPRRS</sequence>
<comment type="caution">
    <text evidence="2">The sequence shown here is derived from an EMBL/GenBank/DDBJ whole genome shotgun (WGS) entry which is preliminary data.</text>
</comment>
<protein>
    <recommendedName>
        <fullName evidence="4">T4 RNA ligase 1-like N-terminal domain-containing protein</fullName>
    </recommendedName>
</protein>
<dbReference type="EMBL" id="CAJNDS010002172">
    <property type="protein sequence ID" value="CAE7359696.1"/>
    <property type="molecule type" value="Genomic_DNA"/>
</dbReference>
<evidence type="ECO:0000313" key="3">
    <source>
        <dbReference type="Proteomes" id="UP000604046"/>
    </source>
</evidence>
<dbReference type="PANTHER" id="PTHR38566">
    <property type="entry name" value="RNA_LIG_T4_1 DOMAIN-CONTAINING PROTEIN"/>
    <property type="match status" value="1"/>
</dbReference>
<feature type="region of interest" description="Disordered" evidence="1">
    <location>
        <begin position="432"/>
        <end position="488"/>
    </location>
</feature>
<accession>A0A812PI49</accession>
<dbReference type="Proteomes" id="UP000604046">
    <property type="component" value="Unassembled WGS sequence"/>
</dbReference>
<name>A0A812PI49_9DINO</name>
<reference evidence="2" key="1">
    <citation type="submission" date="2021-02" db="EMBL/GenBank/DDBJ databases">
        <authorList>
            <person name="Dougan E. K."/>
            <person name="Rhodes N."/>
            <person name="Thang M."/>
            <person name="Chan C."/>
        </authorList>
    </citation>
    <scope>NUCLEOTIDE SEQUENCE</scope>
</reference>
<dbReference type="AlphaFoldDB" id="A0A812PI49"/>
<evidence type="ECO:0000313" key="2">
    <source>
        <dbReference type="EMBL" id="CAE7359696.1"/>
    </source>
</evidence>
<feature type="compositionally biased region" description="Basic residues" evidence="1">
    <location>
        <begin position="466"/>
        <end position="488"/>
    </location>
</feature>
<gene>
    <name evidence="2" type="ORF">SNAT2548_LOCUS19291</name>
</gene>
<evidence type="ECO:0000256" key="1">
    <source>
        <dbReference type="SAM" id="MobiDB-lite"/>
    </source>
</evidence>
<dbReference type="PANTHER" id="PTHR38566:SF1">
    <property type="entry name" value="CHROMOSOME UNDETERMINED SCAFFOLD_18, WHOLE GENOME SHOTGUN SEQUENCE"/>
    <property type="match status" value="1"/>
</dbReference>
<dbReference type="OrthoDB" id="430647at2759"/>
<proteinExistence type="predicted"/>